<sequence length="97" mass="11070">MKNTKGRLPRSKALLLAGLRRRRHYRYIVNTCRSQKRHSDLLLGEYPGGPPPMRTESRPNNVSRWNGKVNAAKSIQKRNQPLTNFPETQSCAGISLK</sequence>
<feature type="region of interest" description="Disordered" evidence="1">
    <location>
        <begin position="78"/>
        <end position="97"/>
    </location>
</feature>
<gene>
    <name evidence="2" type="ORF">Zmor_012351</name>
</gene>
<evidence type="ECO:0000313" key="3">
    <source>
        <dbReference type="Proteomes" id="UP001168821"/>
    </source>
</evidence>
<dbReference type="Proteomes" id="UP001168821">
    <property type="component" value="Unassembled WGS sequence"/>
</dbReference>
<proteinExistence type="predicted"/>
<protein>
    <submittedName>
        <fullName evidence="2">Uncharacterized protein</fullName>
    </submittedName>
</protein>
<organism evidence="2 3">
    <name type="scientific">Zophobas morio</name>
    <dbReference type="NCBI Taxonomy" id="2755281"/>
    <lineage>
        <taxon>Eukaryota</taxon>
        <taxon>Metazoa</taxon>
        <taxon>Ecdysozoa</taxon>
        <taxon>Arthropoda</taxon>
        <taxon>Hexapoda</taxon>
        <taxon>Insecta</taxon>
        <taxon>Pterygota</taxon>
        <taxon>Neoptera</taxon>
        <taxon>Endopterygota</taxon>
        <taxon>Coleoptera</taxon>
        <taxon>Polyphaga</taxon>
        <taxon>Cucujiformia</taxon>
        <taxon>Tenebrionidae</taxon>
        <taxon>Zophobas</taxon>
    </lineage>
</organism>
<reference evidence="2" key="1">
    <citation type="journal article" date="2023" name="G3 (Bethesda)">
        <title>Whole genome assemblies of Zophobas morio and Tenebrio molitor.</title>
        <authorList>
            <person name="Kaur S."/>
            <person name="Stinson S.A."/>
            <person name="diCenzo G.C."/>
        </authorList>
    </citation>
    <scope>NUCLEOTIDE SEQUENCE</scope>
    <source>
        <strain evidence="2">QUZm001</strain>
    </source>
</reference>
<accession>A0AA38HFW8</accession>
<evidence type="ECO:0000313" key="2">
    <source>
        <dbReference type="EMBL" id="KAJ3615722.1"/>
    </source>
</evidence>
<dbReference type="EMBL" id="JALNTZ010003929">
    <property type="protein sequence ID" value="KAJ3615722.1"/>
    <property type="molecule type" value="Genomic_DNA"/>
</dbReference>
<evidence type="ECO:0000256" key="1">
    <source>
        <dbReference type="SAM" id="MobiDB-lite"/>
    </source>
</evidence>
<dbReference type="AlphaFoldDB" id="A0AA38HFW8"/>
<name>A0AA38HFW8_9CUCU</name>
<comment type="caution">
    <text evidence="2">The sequence shown here is derived from an EMBL/GenBank/DDBJ whole genome shotgun (WGS) entry which is preliminary data.</text>
</comment>
<keyword evidence="3" id="KW-1185">Reference proteome</keyword>